<evidence type="ECO:0000256" key="1">
    <source>
        <dbReference type="SAM" id="Phobius"/>
    </source>
</evidence>
<keyword evidence="1" id="KW-1133">Transmembrane helix</keyword>
<organism evidence="2 3">
    <name type="scientific">Paenibacillus lutimineralis</name>
    <dbReference type="NCBI Taxonomy" id="2707005"/>
    <lineage>
        <taxon>Bacteria</taxon>
        <taxon>Bacillati</taxon>
        <taxon>Bacillota</taxon>
        <taxon>Bacilli</taxon>
        <taxon>Bacillales</taxon>
        <taxon>Paenibacillaceae</taxon>
        <taxon>Paenibacillus</taxon>
    </lineage>
</organism>
<dbReference type="OrthoDB" id="1909107at2"/>
<sequence length="158" mass="17847">MAIDWAHLFLGIGAVFGGAVLVIEPSGSLLGMPTDIMEIELFPNYLIPGIILLVFMGIFPLIVAWGLITRRECKWAERLDVFKKSHWSWAYSLYISIILIIWISVETYILNAVALVHLFYIALGLAIQIVTVLPQVNESYLKERVENEIEIEKDSVQG</sequence>
<evidence type="ECO:0000313" key="3">
    <source>
        <dbReference type="Proteomes" id="UP000270678"/>
    </source>
</evidence>
<keyword evidence="1" id="KW-0472">Membrane</keyword>
<protein>
    <submittedName>
        <fullName evidence="2">Uncharacterized protein</fullName>
    </submittedName>
</protein>
<keyword evidence="3" id="KW-1185">Reference proteome</keyword>
<feature type="transmembrane region" description="Helical" evidence="1">
    <location>
        <begin position="115"/>
        <end position="134"/>
    </location>
</feature>
<name>A0A3Q9I773_9BACL</name>
<accession>A0A3Q9I773</accession>
<proteinExistence type="predicted"/>
<feature type="transmembrane region" description="Helical" evidence="1">
    <location>
        <begin position="89"/>
        <end position="109"/>
    </location>
</feature>
<dbReference type="AlphaFoldDB" id="A0A3Q9I773"/>
<reference evidence="3" key="1">
    <citation type="submission" date="2018-12" db="EMBL/GenBank/DDBJ databases">
        <title>Complete genome sequence of Paenibacillus sp. MBLB1234.</title>
        <authorList>
            <person name="Nam Y.-D."/>
            <person name="Kang J."/>
            <person name="Chung W.-H."/>
            <person name="Park Y.S."/>
        </authorList>
    </citation>
    <scope>NUCLEOTIDE SEQUENCE [LARGE SCALE GENOMIC DNA]</scope>
    <source>
        <strain evidence="3">MBLB1234</strain>
    </source>
</reference>
<dbReference type="EMBL" id="CP034346">
    <property type="protein sequence ID" value="AZS14095.1"/>
    <property type="molecule type" value="Genomic_DNA"/>
</dbReference>
<feature type="transmembrane region" description="Helical" evidence="1">
    <location>
        <begin position="45"/>
        <end position="68"/>
    </location>
</feature>
<feature type="transmembrane region" description="Helical" evidence="1">
    <location>
        <begin position="7"/>
        <end position="25"/>
    </location>
</feature>
<keyword evidence="1" id="KW-0812">Transmembrane</keyword>
<dbReference type="Proteomes" id="UP000270678">
    <property type="component" value="Chromosome"/>
</dbReference>
<dbReference type="KEGG" id="plut:EI981_06250"/>
<evidence type="ECO:0000313" key="2">
    <source>
        <dbReference type="EMBL" id="AZS14095.1"/>
    </source>
</evidence>
<gene>
    <name evidence="2" type="ORF">EI981_06250</name>
</gene>